<evidence type="ECO:0000256" key="3">
    <source>
        <dbReference type="ARBA" id="ARBA00022692"/>
    </source>
</evidence>
<feature type="transmembrane region" description="Helical" evidence="6">
    <location>
        <begin position="142"/>
        <end position="161"/>
    </location>
</feature>
<protein>
    <submittedName>
        <fullName evidence="7">Flippase</fullName>
    </submittedName>
</protein>
<feature type="transmembrane region" description="Helical" evidence="6">
    <location>
        <begin position="290"/>
        <end position="309"/>
    </location>
</feature>
<comment type="subcellular location">
    <subcellularLocation>
        <location evidence="1">Cell membrane</location>
        <topology evidence="1">Multi-pass membrane protein</topology>
    </subcellularLocation>
</comment>
<name>A0A1Y4PQL0_9BACT</name>
<evidence type="ECO:0000313" key="9">
    <source>
        <dbReference type="Proteomes" id="UP000441162"/>
    </source>
</evidence>
<evidence type="ECO:0000256" key="1">
    <source>
        <dbReference type="ARBA" id="ARBA00004651"/>
    </source>
</evidence>
<organism evidence="7 10">
    <name type="scientific">Phocaeicola dorei</name>
    <dbReference type="NCBI Taxonomy" id="357276"/>
    <lineage>
        <taxon>Bacteria</taxon>
        <taxon>Pseudomonadati</taxon>
        <taxon>Bacteroidota</taxon>
        <taxon>Bacteroidia</taxon>
        <taxon>Bacteroidales</taxon>
        <taxon>Bacteroidaceae</taxon>
        <taxon>Phocaeicola</taxon>
    </lineage>
</organism>
<dbReference type="EMBL" id="VVYY01000013">
    <property type="protein sequence ID" value="KAA5396338.1"/>
    <property type="molecule type" value="Genomic_DNA"/>
</dbReference>
<dbReference type="AlphaFoldDB" id="A0A1Y4PQL0"/>
<comment type="caution">
    <text evidence="7">The sequence shown here is derived from an EMBL/GenBank/DDBJ whole genome shotgun (WGS) entry which is preliminary data.</text>
</comment>
<evidence type="ECO:0000256" key="5">
    <source>
        <dbReference type="ARBA" id="ARBA00023136"/>
    </source>
</evidence>
<evidence type="ECO:0000256" key="4">
    <source>
        <dbReference type="ARBA" id="ARBA00022989"/>
    </source>
</evidence>
<dbReference type="PANTHER" id="PTHR30250:SF11">
    <property type="entry name" value="O-ANTIGEN TRANSPORTER-RELATED"/>
    <property type="match status" value="1"/>
</dbReference>
<feature type="transmembrane region" description="Helical" evidence="6">
    <location>
        <begin position="415"/>
        <end position="433"/>
    </location>
</feature>
<keyword evidence="4 6" id="KW-1133">Transmembrane helix</keyword>
<dbReference type="CDD" id="cd13128">
    <property type="entry name" value="MATE_Wzx_like"/>
    <property type="match status" value="1"/>
</dbReference>
<feature type="transmembrane region" description="Helical" evidence="6">
    <location>
        <begin position="252"/>
        <end position="269"/>
    </location>
</feature>
<feature type="transmembrane region" description="Helical" evidence="6">
    <location>
        <begin position="7"/>
        <end position="26"/>
    </location>
</feature>
<feature type="transmembrane region" description="Helical" evidence="6">
    <location>
        <begin position="382"/>
        <end position="403"/>
    </location>
</feature>
<dbReference type="PANTHER" id="PTHR30250">
    <property type="entry name" value="PST FAMILY PREDICTED COLANIC ACID TRANSPORTER"/>
    <property type="match status" value="1"/>
</dbReference>
<evidence type="ECO:0000256" key="2">
    <source>
        <dbReference type="ARBA" id="ARBA00022475"/>
    </source>
</evidence>
<dbReference type="Proteomes" id="UP000481616">
    <property type="component" value="Unassembled WGS sequence"/>
</dbReference>
<feature type="transmembrane region" description="Helical" evidence="6">
    <location>
        <begin position="439"/>
        <end position="460"/>
    </location>
</feature>
<accession>A0A1Y4PQL0</accession>
<evidence type="ECO:0000313" key="10">
    <source>
        <dbReference type="Proteomes" id="UP000481616"/>
    </source>
</evidence>
<keyword evidence="5 6" id="KW-0472">Membrane</keyword>
<dbReference type="InterPro" id="IPR050833">
    <property type="entry name" value="Poly_Biosynth_Transport"/>
</dbReference>
<dbReference type="Pfam" id="PF01943">
    <property type="entry name" value="Polysacc_synt"/>
    <property type="match status" value="1"/>
</dbReference>
<proteinExistence type="predicted"/>
<dbReference type="EMBL" id="VVZA01000012">
    <property type="protein sequence ID" value="KAA5403950.1"/>
    <property type="molecule type" value="Genomic_DNA"/>
</dbReference>
<evidence type="ECO:0000313" key="8">
    <source>
        <dbReference type="EMBL" id="KAA5403950.1"/>
    </source>
</evidence>
<feature type="transmembrane region" description="Helical" evidence="6">
    <location>
        <begin position="83"/>
        <end position="102"/>
    </location>
</feature>
<dbReference type="GO" id="GO:0005886">
    <property type="term" value="C:plasma membrane"/>
    <property type="evidence" value="ECO:0007669"/>
    <property type="project" value="UniProtKB-SubCell"/>
</dbReference>
<feature type="transmembrane region" description="Helical" evidence="6">
    <location>
        <begin position="167"/>
        <end position="189"/>
    </location>
</feature>
<feature type="transmembrane region" description="Helical" evidence="6">
    <location>
        <begin position="46"/>
        <end position="63"/>
    </location>
</feature>
<keyword evidence="3 6" id="KW-0812">Transmembrane</keyword>
<dbReference type="Proteomes" id="UP000441162">
    <property type="component" value="Unassembled WGS sequence"/>
</dbReference>
<feature type="transmembrane region" description="Helical" evidence="6">
    <location>
        <begin position="210"/>
        <end position="232"/>
    </location>
</feature>
<feature type="transmembrane region" description="Helical" evidence="6">
    <location>
        <begin position="114"/>
        <end position="133"/>
    </location>
</feature>
<gene>
    <name evidence="8" type="ORF">F2Y51_14710</name>
    <name evidence="7" type="ORF">F2Y58_15645</name>
</gene>
<reference evidence="9 10" key="1">
    <citation type="journal article" date="2019" name="Nat. Med.">
        <title>A library of human gut bacterial isolates paired with longitudinal multiomics data enables mechanistic microbiome research.</title>
        <authorList>
            <person name="Poyet M."/>
            <person name="Groussin M."/>
            <person name="Gibbons S.M."/>
            <person name="Avila-Pacheco J."/>
            <person name="Jiang X."/>
            <person name="Kearney S.M."/>
            <person name="Perrotta A.R."/>
            <person name="Berdy B."/>
            <person name="Zhao S."/>
            <person name="Lieberman T.D."/>
            <person name="Swanson P.K."/>
            <person name="Smith M."/>
            <person name="Roesemann S."/>
            <person name="Alexander J.E."/>
            <person name="Rich S.A."/>
            <person name="Livny J."/>
            <person name="Vlamakis H."/>
            <person name="Clish C."/>
            <person name="Bullock K."/>
            <person name="Deik A."/>
            <person name="Scott J."/>
            <person name="Pierce K.A."/>
            <person name="Xavier R.J."/>
            <person name="Alm E.J."/>
        </authorList>
    </citation>
    <scope>NUCLEOTIDE SEQUENCE [LARGE SCALE GENOMIC DNA]</scope>
    <source>
        <strain evidence="7 10">BIOML-A1</strain>
        <strain evidence="8 9">BIOML-A4</strain>
    </source>
</reference>
<evidence type="ECO:0000256" key="6">
    <source>
        <dbReference type="SAM" id="Phobius"/>
    </source>
</evidence>
<sequence>MGLKKNILYSGFLTTSLYIFQFITYPYVARVLGVTNIGICNYVQSIVQYFCLFSMLGITTLGVREIAKCNGDKLKLNQTFSQLFTLNAIFTTIVLAIYFLLIETISNFSQYRKLLYIGATQIFFGTFAVEWLFRGLEEFKYITIRTLFVRLAYVISIFVFVRNSDDYTIYFWIYSAMIVANGIINWSYGKRFVQFSVQPLSLVQPYVKPLIFLGSQLILNSLYTTFNTVYLGLTCGDTQVGYYITATKIENIILALYSSFTLAMMPRICSLMQTEQQDQDNVKQLLQSSFNLLFAFVFPCIFFSEFYANELVYLVAGNGYEGAVLPMRIVMPLMLIVGLEQILIVQILMPSRSDKQVFINSIIGAVCSILLDVLLVSKFESIGSSIVWFVSELAVMTTALYFVKQKYRDITFFTNMIRHLLSFIPMLLIYYLISRIVEQSWMCFLFGFILTLVYGHIALFHVIKNRLYVTFVDFLILKYIKK</sequence>
<feature type="transmembrane region" description="Helical" evidence="6">
    <location>
        <begin position="329"/>
        <end position="350"/>
    </location>
</feature>
<dbReference type="RefSeq" id="WP_087387300.1">
    <property type="nucleotide sequence ID" value="NZ_NFKX01000002.1"/>
</dbReference>
<keyword evidence="2" id="KW-1003">Cell membrane</keyword>
<feature type="transmembrane region" description="Helical" evidence="6">
    <location>
        <begin position="357"/>
        <end position="376"/>
    </location>
</feature>
<evidence type="ECO:0000313" key="7">
    <source>
        <dbReference type="EMBL" id="KAA5396338.1"/>
    </source>
</evidence>
<dbReference type="InterPro" id="IPR002797">
    <property type="entry name" value="Polysacc_synth"/>
</dbReference>